<comment type="caution">
    <text evidence="1">The sequence shown here is derived from an EMBL/GenBank/DDBJ whole genome shotgun (WGS) entry which is preliminary data.</text>
</comment>
<dbReference type="EMBL" id="VSWC01000053">
    <property type="protein sequence ID" value="KAA1102108.1"/>
    <property type="molecule type" value="Genomic_DNA"/>
</dbReference>
<dbReference type="Proteomes" id="UP000324748">
    <property type="component" value="Unassembled WGS sequence"/>
</dbReference>
<sequence>MFKVELINILIDTTYKLLSEPDRTSSIINARQLQETCLLVLAAAHGLSFLHPEQDQGRISSLSDIGYAFLLGSAILVRQDLFWNLSRFLSDKQKYPSMNPWIIIHMNVMNASVWADDRGRITHVAVFLTLTFKLHQSTALPIFHLIYGYMAQLPPPDHRDRPQLSSPVFAAWLFGGV</sequence>
<gene>
    <name evidence="1" type="ORF">PGT21_036029</name>
</gene>
<name>A0A5B0PNE5_PUCGR</name>
<accession>A0A5B0PNE5</accession>
<keyword evidence="2" id="KW-1185">Reference proteome</keyword>
<protein>
    <submittedName>
        <fullName evidence="1">Uncharacterized protein</fullName>
    </submittedName>
</protein>
<dbReference type="AlphaFoldDB" id="A0A5B0PNE5"/>
<evidence type="ECO:0000313" key="1">
    <source>
        <dbReference type="EMBL" id="KAA1102108.1"/>
    </source>
</evidence>
<organism evidence="1 2">
    <name type="scientific">Puccinia graminis f. sp. tritici</name>
    <dbReference type="NCBI Taxonomy" id="56615"/>
    <lineage>
        <taxon>Eukaryota</taxon>
        <taxon>Fungi</taxon>
        <taxon>Dikarya</taxon>
        <taxon>Basidiomycota</taxon>
        <taxon>Pucciniomycotina</taxon>
        <taxon>Pucciniomycetes</taxon>
        <taxon>Pucciniales</taxon>
        <taxon>Pucciniaceae</taxon>
        <taxon>Puccinia</taxon>
    </lineage>
</organism>
<proteinExistence type="predicted"/>
<evidence type="ECO:0000313" key="2">
    <source>
        <dbReference type="Proteomes" id="UP000324748"/>
    </source>
</evidence>
<reference evidence="1 2" key="1">
    <citation type="submission" date="2019-05" db="EMBL/GenBank/DDBJ databases">
        <title>Emergence of the Ug99 lineage of the wheat stem rust pathogen through somatic hybridization.</title>
        <authorList>
            <person name="Li F."/>
            <person name="Upadhyaya N.M."/>
            <person name="Sperschneider J."/>
            <person name="Matny O."/>
            <person name="Nguyen-Phuc H."/>
            <person name="Mago R."/>
            <person name="Raley C."/>
            <person name="Miller M.E."/>
            <person name="Silverstein K.A.T."/>
            <person name="Henningsen E."/>
            <person name="Hirsch C.D."/>
            <person name="Visser B."/>
            <person name="Pretorius Z.A."/>
            <person name="Steffenson B.J."/>
            <person name="Schwessinger B."/>
            <person name="Dodds P.N."/>
            <person name="Figueroa M."/>
        </authorList>
    </citation>
    <scope>NUCLEOTIDE SEQUENCE [LARGE SCALE GENOMIC DNA]</scope>
    <source>
        <strain evidence="1">21-0</strain>
    </source>
</reference>